<evidence type="ECO:0000259" key="8">
    <source>
        <dbReference type="SMART" id="SM00839"/>
    </source>
</evidence>
<dbReference type="Gene3D" id="3.40.50.10860">
    <property type="entry name" value="Leucine Dehydrogenase, chain A, domain 1"/>
    <property type="match status" value="1"/>
</dbReference>
<name>A0A222FJP3_9GAMM</name>
<dbReference type="InterPro" id="IPR046346">
    <property type="entry name" value="Aminoacid_DH-like_N_sf"/>
</dbReference>
<evidence type="ECO:0000313" key="9">
    <source>
        <dbReference type="EMBL" id="ASP38806.1"/>
    </source>
</evidence>
<dbReference type="GO" id="GO:0000166">
    <property type="term" value="F:nucleotide binding"/>
    <property type="evidence" value="ECO:0007669"/>
    <property type="project" value="UniProtKB-KW"/>
</dbReference>
<comment type="function">
    <text evidence="1">Catalyzes the reversible oxidative deamination of glutamate to alpha-ketoglutarate and ammonia.</text>
</comment>
<dbReference type="OrthoDB" id="9803297at2"/>
<dbReference type="InterPro" id="IPR006097">
    <property type="entry name" value="Glu/Leu/Phe/Val/Trp_DH_dimer"/>
</dbReference>
<dbReference type="Pfam" id="PF00208">
    <property type="entry name" value="ELFV_dehydrog"/>
    <property type="match status" value="2"/>
</dbReference>
<dbReference type="KEGG" id="bsan:CHH28_08985"/>
<dbReference type="GO" id="GO:0016639">
    <property type="term" value="F:oxidoreductase activity, acting on the CH-NH2 group of donors, NAD or NADP as acceptor"/>
    <property type="evidence" value="ECO:0007669"/>
    <property type="project" value="InterPro"/>
</dbReference>
<dbReference type="Pfam" id="PF02812">
    <property type="entry name" value="ELFV_dehydrog_N"/>
    <property type="match status" value="1"/>
</dbReference>
<keyword evidence="6" id="KW-0547">Nucleotide-binding</keyword>
<dbReference type="SMART" id="SM00839">
    <property type="entry name" value="ELFV_dehydrog"/>
    <property type="match status" value="1"/>
</dbReference>
<dbReference type="SUPFAM" id="SSF53223">
    <property type="entry name" value="Aminoacid dehydrogenase-like, N-terminal domain"/>
    <property type="match status" value="1"/>
</dbReference>
<dbReference type="AlphaFoldDB" id="A0A222FJP3"/>
<evidence type="ECO:0000256" key="5">
    <source>
        <dbReference type="PIRSR" id="PIRSR000188-1"/>
    </source>
</evidence>
<reference evidence="9 10" key="1">
    <citation type="submission" date="2017-07" db="EMBL/GenBank/DDBJ databases">
        <title>Annotated genome sequence of Bacterioplanes sanyensis isolated from Red Sea.</title>
        <authorList>
            <person name="Rehman Z.U."/>
        </authorList>
    </citation>
    <scope>NUCLEOTIDE SEQUENCE [LARGE SCALE GENOMIC DNA]</scope>
    <source>
        <strain evidence="9 10">NV9</strain>
    </source>
</reference>
<dbReference type="GO" id="GO:0006520">
    <property type="term" value="P:amino acid metabolic process"/>
    <property type="evidence" value="ECO:0007669"/>
    <property type="project" value="InterPro"/>
</dbReference>
<dbReference type="SUPFAM" id="SSF51735">
    <property type="entry name" value="NAD(P)-binding Rossmann-fold domains"/>
    <property type="match status" value="1"/>
</dbReference>
<feature type="domain" description="Glutamate/phenylalanine/leucine/valine/L-tryptophan dehydrogenase C-terminal" evidence="8">
    <location>
        <begin position="149"/>
        <end position="355"/>
    </location>
</feature>
<dbReference type="InterPro" id="IPR033524">
    <property type="entry name" value="Glu/Leu/Phe/Val_DH_AS"/>
</dbReference>
<organism evidence="9 10">
    <name type="scientific">Bacterioplanes sanyensis</name>
    <dbReference type="NCBI Taxonomy" id="1249553"/>
    <lineage>
        <taxon>Bacteria</taxon>
        <taxon>Pseudomonadati</taxon>
        <taxon>Pseudomonadota</taxon>
        <taxon>Gammaproteobacteria</taxon>
        <taxon>Oceanospirillales</taxon>
        <taxon>Oceanospirillaceae</taxon>
        <taxon>Bacterioplanes</taxon>
    </lineage>
</organism>
<dbReference type="CDD" id="cd01075">
    <property type="entry name" value="NAD_bind_Leu_Phe_Val_DH"/>
    <property type="match status" value="1"/>
</dbReference>
<evidence type="ECO:0000256" key="2">
    <source>
        <dbReference type="ARBA" id="ARBA00006382"/>
    </source>
</evidence>
<evidence type="ECO:0000256" key="3">
    <source>
        <dbReference type="ARBA" id="ARBA00023002"/>
    </source>
</evidence>
<evidence type="ECO:0000256" key="4">
    <source>
        <dbReference type="ARBA" id="ARBA00023027"/>
    </source>
</evidence>
<comment type="similarity">
    <text evidence="2 7">Belongs to the Glu/Leu/Phe/Val dehydrogenases family.</text>
</comment>
<dbReference type="PROSITE" id="PS00074">
    <property type="entry name" value="GLFV_DEHYDROGENASE"/>
    <property type="match status" value="1"/>
</dbReference>
<gene>
    <name evidence="9" type="ORF">CHH28_08985</name>
</gene>
<sequence>MSVFSHKDFDHHEDVHFHHDPATGLKAIVAVHNTSRGPALGGCRMFAYQSDEEALSDVLRLSRGMSYKSAMANLPLGGGKSVIIGDPSAMKTPALLQAMGKFVHSLGGQYIAAEDSGTSVPDIEQMGSMTPHVAGIQSKLDVDGNPVSGDPSPSTAYGVFVGIKAAVQHKLQRDLNGVKVAIQGLGNVGMYLAQYLADAGAKLTVCDINEEKLNMAKLRWNANIVSVEDIFAADVDVFAPCAMGGAINDQTLPQIKATVIAGAANNQLAEKHHDQAVLERGILYAPDYVINAGGIIDVSYEGPEYSAKKARTHIDGIGDTLAEIFERSDATGQPTELLANKIAEERLQLRTPEHSL</sequence>
<evidence type="ECO:0000313" key="10">
    <source>
        <dbReference type="Proteomes" id="UP000202440"/>
    </source>
</evidence>
<dbReference type="PANTHER" id="PTHR42722">
    <property type="entry name" value="LEUCINE DEHYDROGENASE"/>
    <property type="match status" value="1"/>
</dbReference>
<dbReference type="Proteomes" id="UP000202440">
    <property type="component" value="Chromosome"/>
</dbReference>
<dbReference type="InterPro" id="IPR006096">
    <property type="entry name" value="Glu/Leu/Phe/Val/Trp_DH_C"/>
</dbReference>
<keyword evidence="3 7" id="KW-0560">Oxidoreductase</keyword>
<keyword evidence="10" id="KW-1185">Reference proteome</keyword>
<dbReference type="Gene3D" id="3.40.50.720">
    <property type="entry name" value="NAD(P)-binding Rossmann-like Domain"/>
    <property type="match status" value="1"/>
</dbReference>
<evidence type="ECO:0000256" key="7">
    <source>
        <dbReference type="RuleBase" id="RU004417"/>
    </source>
</evidence>
<proteinExistence type="inferred from homology"/>
<keyword evidence="4 6" id="KW-0520">NAD</keyword>
<dbReference type="InterPro" id="IPR006095">
    <property type="entry name" value="Glu/Leu/Phe/Val/Trp_DH"/>
</dbReference>
<dbReference type="EMBL" id="CP022530">
    <property type="protein sequence ID" value="ASP38806.1"/>
    <property type="molecule type" value="Genomic_DNA"/>
</dbReference>
<feature type="binding site" evidence="6">
    <location>
        <begin position="184"/>
        <end position="189"/>
    </location>
    <ligand>
        <name>NAD(+)</name>
        <dbReference type="ChEBI" id="CHEBI:57540"/>
    </ligand>
</feature>
<dbReference type="RefSeq" id="WP_094059992.1">
    <property type="nucleotide sequence ID" value="NZ_CP022530.1"/>
</dbReference>
<dbReference type="PIRSF" id="PIRSF000188">
    <property type="entry name" value="Phe_leu_dh"/>
    <property type="match status" value="1"/>
</dbReference>
<feature type="active site" description="Proton donor/acceptor" evidence="5">
    <location>
        <position position="80"/>
    </location>
</feature>
<dbReference type="InterPro" id="IPR036291">
    <property type="entry name" value="NAD(P)-bd_dom_sf"/>
</dbReference>
<protein>
    <submittedName>
        <fullName evidence="9">Amino acid dehydrogenase</fullName>
    </submittedName>
</protein>
<dbReference type="PANTHER" id="PTHR42722:SF1">
    <property type="entry name" value="VALINE DEHYDROGENASE"/>
    <property type="match status" value="1"/>
</dbReference>
<dbReference type="PRINTS" id="PR00082">
    <property type="entry name" value="GLFDHDRGNASE"/>
</dbReference>
<dbReference type="InterPro" id="IPR016211">
    <property type="entry name" value="Glu/Phe/Leu/Val/Trp_DH_bac/arc"/>
</dbReference>
<evidence type="ECO:0000256" key="6">
    <source>
        <dbReference type="PIRSR" id="PIRSR000188-2"/>
    </source>
</evidence>
<accession>A0A222FJP3</accession>
<evidence type="ECO:0000256" key="1">
    <source>
        <dbReference type="ARBA" id="ARBA00003868"/>
    </source>
</evidence>